<dbReference type="RefSeq" id="WP_041055240.1">
    <property type="nucleotide sequence ID" value="NZ_JXRR01000008.1"/>
</dbReference>
<organism evidence="3 4">
    <name type="scientific">Jeotgalibacillus campisalis</name>
    <dbReference type="NCBI Taxonomy" id="220754"/>
    <lineage>
        <taxon>Bacteria</taxon>
        <taxon>Bacillati</taxon>
        <taxon>Bacillota</taxon>
        <taxon>Bacilli</taxon>
        <taxon>Bacillales</taxon>
        <taxon>Caryophanaceae</taxon>
        <taxon>Jeotgalibacillus</taxon>
    </lineage>
</organism>
<sequence>MKKTVFAALALFFTLASIILASNTFSKIDHVAIQYWDQDTGEYGIQSYITDQSSLKTIRESLNKATHEKRQSEMSQSANIKMTVFYEDNKEEKIYLWKESGQFTIFTSGDRDGTYFVSDGKSKERLEDVFK</sequence>
<keyword evidence="1" id="KW-0732">Signal</keyword>
<dbReference type="Proteomes" id="UP000031972">
    <property type="component" value="Unassembled WGS sequence"/>
</dbReference>
<evidence type="ECO:0000256" key="1">
    <source>
        <dbReference type="SAM" id="SignalP"/>
    </source>
</evidence>
<dbReference type="Pfam" id="PF26353">
    <property type="entry name" value="YhfM"/>
    <property type="match status" value="1"/>
</dbReference>
<dbReference type="PATRIC" id="fig|220754.4.peg.875"/>
<evidence type="ECO:0000313" key="4">
    <source>
        <dbReference type="Proteomes" id="UP000031972"/>
    </source>
</evidence>
<dbReference type="EMBL" id="JXRR01000008">
    <property type="protein sequence ID" value="KIL50974.1"/>
    <property type="molecule type" value="Genomic_DNA"/>
</dbReference>
<reference evidence="3 4" key="1">
    <citation type="submission" date="2015-01" db="EMBL/GenBank/DDBJ databases">
        <title>Jeotgalibacillus campisalis genome sequencing.</title>
        <authorList>
            <person name="Goh K.M."/>
            <person name="Chan K.-G."/>
            <person name="Yaakop A.S."/>
            <person name="Ee R."/>
            <person name="Gan H.M."/>
            <person name="Chan C.S."/>
        </authorList>
    </citation>
    <scope>NUCLEOTIDE SEQUENCE [LARGE SCALE GENOMIC DNA]</scope>
    <source>
        <strain evidence="3 4">SF-57</strain>
    </source>
</reference>
<dbReference type="AlphaFoldDB" id="A0A0C2SAK1"/>
<keyword evidence="4" id="KW-1185">Reference proteome</keyword>
<protein>
    <recommendedName>
        <fullName evidence="2">YhfM-like domain-containing protein</fullName>
    </recommendedName>
</protein>
<dbReference type="InterPro" id="IPR058780">
    <property type="entry name" value="YhfM-like_dom"/>
</dbReference>
<gene>
    <name evidence="3" type="ORF">KR50_08550</name>
</gene>
<dbReference type="OrthoDB" id="2452500at2"/>
<feature type="domain" description="YhfM-like" evidence="2">
    <location>
        <begin position="40"/>
        <end position="130"/>
    </location>
</feature>
<name>A0A0C2SAK1_9BACL</name>
<feature type="chain" id="PRO_5002167372" description="YhfM-like domain-containing protein" evidence="1">
    <location>
        <begin position="22"/>
        <end position="131"/>
    </location>
</feature>
<proteinExistence type="predicted"/>
<accession>A0A0C2SAK1</accession>
<comment type="caution">
    <text evidence="3">The sequence shown here is derived from an EMBL/GenBank/DDBJ whole genome shotgun (WGS) entry which is preliminary data.</text>
</comment>
<feature type="signal peptide" evidence="1">
    <location>
        <begin position="1"/>
        <end position="21"/>
    </location>
</feature>
<evidence type="ECO:0000259" key="2">
    <source>
        <dbReference type="Pfam" id="PF26353"/>
    </source>
</evidence>
<evidence type="ECO:0000313" key="3">
    <source>
        <dbReference type="EMBL" id="KIL50974.1"/>
    </source>
</evidence>